<sequence>MTHTTSSHTRPRSGLSRQELILIGITVLWGGTFLIIHNSMQHTGPLFFVGVRFITAGLMSAVLFRKALAGLTRHELKAGLCIGVSVFMGYSLQTLGLKTIPSTQSAFITALYVPIVPLLQWGVLKRRPHAMSWVGIALAFIGLILLTDPKAVATIGFSVGEIATLLGALSIAAEVILISRFAISVDSRRITVVQLMVAGVLALLAMPVAGEHVPAFSWDWAGPAIGLGAMSAIIQFAMNWAQKTISATRATVIYAGEPVWAGVFGRMAGEYLPLQALVGAGLILVGVLASELRLPARRKPEGAASAKS</sequence>
<dbReference type="EMBL" id="BAMV01000008">
    <property type="protein sequence ID" value="GAN59869.1"/>
    <property type="molecule type" value="Genomic_DNA"/>
</dbReference>
<dbReference type="Proteomes" id="UP000321891">
    <property type="component" value="Unassembled WGS sequence"/>
</dbReference>
<accession>A0A6N3SLY3</accession>
<evidence type="ECO:0000256" key="1">
    <source>
        <dbReference type="ARBA" id="ARBA00004651"/>
    </source>
</evidence>
<accession>A0A0D6N1Q9</accession>
<keyword evidence="4 6" id="KW-1133">Transmembrane helix</keyword>
<dbReference type="Proteomes" id="UP000032671">
    <property type="component" value="Unassembled WGS sequence"/>
</dbReference>
<comment type="caution">
    <text evidence="8">The sequence shown here is derived from an EMBL/GenBank/DDBJ whole genome shotgun (WGS) entry which is preliminary data.</text>
</comment>
<dbReference type="AlphaFoldDB" id="A0A0D6N1Q9"/>
<dbReference type="InterPro" id="IPR000620">
    <property type="entry name" value="EamA_dom"/>
</dbReference>
<reference evidence="9 11" key="2">
    <citation type="submission" date="2019-07" db="EMBL/GenBank/DDBJ databases">
        <title>Whole genome shotgun sequence of Acetobacter cibinongensis NBRC 16605.</title>
        <authorList>
            <person name="Hosoyama A."/>
            <person name="Uohara A."/>
            <person name="Ohji S."/>
            <person name="Ichikawa N."/>
        </authorList>
    </citation>
    <scope>NUCLEOTIDE SEQUENCE [LARGE SCALE GENOMIC DNA]</scope>
    <source>
        <strain evidence="9 11">NBRC 16605</strain>
    </source>
</reference>
<protein>
    <submittedName>
        <fullName evidence="9">Membrane protein</fullName>
    </submittedName>
</protein>
<feature type="transmembrane region" description="Helical" evidence="6">
    <location>
        <begin position="20"/>
        <end position="40"/>
    </location>
</feature>
<feature type="domain" description="EamA" evidence="7">
    <location>
        <begin position="160"/>
        <end position="288"/>
    </location>
</feature>
<keyword evidence="3 6" id="KW-0812">Transmembrane</keyword>
<comment type="subcellular location">
    <subcellularLocation>
        <location evidence="1">Cell membrane</location>
        <topology evidence="1">Multi-pass membrane protein</topology>
    </subcellularLocation>
</comment>
<name>A0A0D6N1Q9_9PROT</name>
<evidence type="ECO:0000256" key="5">
    <source>
        <dbReference type="ARBA" id="ARBA00023136"/>
    </source>
</evidence>
<keyword evidence="5 6" id="KW-0472">Membrane</keyword>
<evidence type="ECO:0000313" key="11">
    <source>
        <dbReference type="Proteomes" id="UP000321891"/>
    </source>
</evidence>
<evidence type="ECO:0000256" key="6">
    <source>
        <dbReference type="SAM" id="Phobius"/>
    </source>
</evidence>
<feature type="transmembrane region" description="Helical" evidence="6">
    <location>
        <begin position="105"/>
        <end position="123"/>
    </location>
</feature>
<evidence type="ECO:0000256" key="4">
    <source>
        <dbReference type="ARBA" id="ARBA00022989"/>
    </source>
</evidence>
<feature type="domain" description="EamA" evidence="7">
    <location>
        <begin position="20"/>
        <end position="147"/>
    </location>
</feature>
<evidence type="ECO:0000256" key="3">
    <source>
        <dbReference type="ARBA" id="ARBA00022692"/>
    </source>
</evidence>
<feature type="transmembrane region" description="Helical" evidence="6">
    <location>
        <begin position="220"/>
        <end position="238"/>
    </location>
</feature>
<feature type="transmembrane region" description="Helical" evidence="6">
    <location>
        <begin position="130"/>
        <end position="147"/>
    </location>
</feature>
<dbReference type="Pfam" id="PF00892">
    <property type="entry name" value="EamA"/>
    <property type="match status" value="2"/>
</dbReference>
<evidence type="ECO:0000313" key="8">
    <source>
        <dbReference type="EMBL" id="GAN59869.1"/>
    </source>
</evidence>
<feature type="transmembrane region" description="Helical" evidence="6">
    <location>
        <begin position="153"/>
        <end position="178"/>
    </location>
</feature>
<proteinExistence type="predicted"/>
<keyword evidence="11" id="KW-1185">Reference proteome</keyword>
<feature type="transmembrane region" description="Helical" evidence="6">
    <location>
        <begin position="46"/>
        <end position="64"/>
    </location>
</feature>
<feature type="transmembrane region" description="Helical" evidence="6">
    <location>
        <begin position="76"/>
        <end position="93"/>
    </location>
</feature>
<dbReference type="RefSeq" id="WP_048837960.1">
    <property type="nucleotide sequence ID" value="NZ_BAMV01000008.1"/>
</dbReference>
<dbReference type="InterPro" id="IPR037185">
    <property type="entry name" value="EmrE-like"/>
</dbReference>
<feature type="transmembrane region" description="Helical" evidence="6">
    <location>
        <begin position="190"/>
        <end position="208"/>
    </location>
</feature>
<gene>
    <name evidence="8" type="ORF">Abci_008_002</name>
    <name evidence="9" type="ORF">ACI01nite_00910</name>
</gene>
<keyword evidence="2" id="KW-1003">Cell membrane</keyword>
<reference evidence="8 10" key="1">
    <citation type="submission" date="2012-11" db="EMBL/GenBank/DDBJ databases">
        <title>Whole genome sequence of Acetobacter cibinongensis 4H-1.</title>
        <authorList>
            <person name="Azuma Y."/>
            <person name="Higashiura N."/>
            <person name="Hirakawa H."/>
            <person name="Matsushita K."/>
        </authorList>
    </citation>
    <scope>NUCLEOTIDE SEQUENCE [LARGE SCALE GENOMIC DNA]</scope>
    <source>
        <strain evidence="8 10">4H-1</strain>
    </source>
</reference>
<dbReference type="EMBL" id="BJVU01000001">
    <property type="protein sequence ID" value="GEL57489.1"/>
    <property type="molecule type" value="Genomic_DNA"/>
</dbReference>
<organism evidence="8 10">
    <name type="scientific">Acetobacter cibinongensis</name>
    <dbReference type="NCBI Taxonomy" id="146475"/>
    <lineage>
        <taxon>Bacteria</taxon>
        <taxon>Pseudomonadati</taxon>
        <taxon>Pseudomonadota</taxon>
        <taxon>Alphaproteobacteria</taxon>
        <taxon>Acetobacterales</taxon>
        <taxon>Acetobacteraceae</taxon>
        <taxon>Acetobacter</taxon>
    </lineage>
</organism>
<dbReference type="InterPro" id="IPR051258">
    <property type="entry name" value="Diverse_Substrate_Transporter"/>
</dbReference>
<dbReference type="GO" id="GO:0005886">
    <property type="term" value="C:plasma membrane"/>
    <property type="evidence" value="ECO:0007669"/>
    <property type="project" value="UniProtKB-SubCell"/>
</dbReference>
<evidence type="ECO:0000259" key="7">
    <source>
        <dbReference type="Pfam" id="PF00892"/>
    </source>
</evidence>
<dbReference type="SUPFAM" id="SSF103481">
    <property type="entry name" value="Multidrug resistance efflux transporter EmrE"/>
    <property type="match status" value="2"/>
</dbReference>
<evidence type="ECO:0000256" key="2">
    <source>
        <dbReference type="ARBA" id="ARBA00022475"/>
    </source>
</evidence>
<dbReference type="PANTHER" id="PTHR42920">
    <property type="entry name" value="OS03G0707200 PROTEIN-RELATED"/>
    <property type="match status" value="1"/>
</dbReference>
<evidence type="ECO:0000313" key="10">
    <source>
        <dbReference type="Proteomes" id="UP000032671"/>
    </source>
</evidence>
<evidence type="ECO:0000313" key="9">
    <source>
        <dbReference type="EMBL" id="GEL57489.1"/>
    </source>
</evidence>
<dbReference type="PANTHER" id="PTHR42920:SF5">
    <property type="entry name" value="EAMA DOMAIN-CONTAINING PROTEIN"/>
    <property type="match status" value="1"/>
</dbReference>